<dbReference type="InterPro" id="IPR011856">
    <property type="entry name" value="tRNA_endonuc-like_dom_sf"/>
</dbReference>
<evidence type="ECO:0000256" key="2">
    <source>
        <dbReference type="HAMAP-Rule" id="MF_00048"/>
    </source>
</evidence>
<evidence type="ECO:0000313" key="4">
    <source>
        <dbReference type="Proteomes" id="UP000606172"/>
    </source>
</evidence>
<dbReference type="Proteomes" id="UP000606172">
    <property type="component" value="Unassembled WGS sequence"/>
</dbReference>
<dbReference type="PANTHER" id="PTHR34039">
    <property type="entry name" value="UPF0102 PROTEIN YRAN"/>
    <property type="match status" value="1"/>
</dbReference>
<dbReference type="NCBIfam" id="NF009150">
    <property type="entry name" value="PRK12497.1-3"/>
    <property type="match status" value="1"/>
</dbReference>
<dbReference type="InterPro" id="IPR003509">
    <property type="entry name" value="UPF0102_YraN-like"/>
</dbReference>
<dbReference type="CDD" id="cd20736">
    <property type="entry name" value="PoNe_Nuclease"/>
    <property type="match status" value="1"/>
</dbReference>
<gene>
    <name evidence="3" type="ORF">Ssi02_16640</name>
</gene>
<reference evidence="3" key="1">
    <citation type="submission" date="2021-01" db="EMBL/GenBank/DDBJ databases">
        <title>Whole genome shotgun sequence of Sinosporangium siamense NBRC 109515.</title>
        <authorList>
            <person name="Komaki H."/>
            <person name="Tamura T."/>
        </authorList>
    </citation>
    <scope>NUCLEOTIDE SEQUENCE</scope>
    <source>
        <strain evidence="3">NBRC 109515</strain>
    </source>
</reference>
<organism evidence="3 4">
    <name type="scientific">Sinosporangium siamense</name>
    <dbReference type="NCBI Taxonomy" id="1367973"/>
    <lineage>
        <taxon>Bacteria</taxon>
        <taxon>Bacillati</taxon>
        <taxon>Actinomycetota</taxon>
        <taxon>Actinomycetes</taxon>
        <taxon>Streptosporangiales</taxon>
        <taxon>Streptosporangiaceae</taxon>
        <taxon>Sinosporangium</taxon>
    </lineage>
</organism>
<dbReference type="EMBL" id="BOOW01000009">
    <property type="protein sequence ID" value="GII91433.1"/>
    <property type="molecule type" value="Genomic_DNA"/>
</dbReference>
<protein>
    <recommendedName>
        <fullName evidence="2">UPF0102 protein Ssi02_16640</fullName>
    </recommendedName>
</protein>
<dbReference type="PANTHER" id="PTHR34039:SF1">
    <property type="entry name" value="UPF0102 PROTEIN YRAN"/>
    <property type="match status" value="1"/>
</dbReference>
<accession>A0A919RD39</accession>
<proteinExistence type="inferred from homology"/>
<dbReference type="AlphaFoldDB" id="A0A919RD39"/>
<evidence type="ECO:0000256" key="1">
    <source>
        <dbReference type="ARBA" id="ARBA00006738"/>
    </source>
</evidence>
<evidence type="ECO:0000313" key="3">
    <source>
        <dbReference type="EMBL" id="GII91433.1"/>
    </source>
</evidence>
<dbReference type="InterPro" id="IPR011335">
    <property type="entry name" value="Restrct_endonuc-II-like"/>
</dbReference>
<dbReference type="RefSeq" id="WP_204022828.1">
    <property type="nucleotide sequence ID" value="NZ_BOOW01000009.1"/>
</dbReference>
<dbReference type="Pfam" id="PF02021">
    <property type="entry name" value="UPF0102"/>
    <property type="match status" value="1"/>
</dbReference>
<comment type="caution">
    <text evidence="3">The sequence shown here is derived from an EMBL/GenBank/DDBJ whole genome shotgun (WGS) entry which is preliminary data.</text>
</comment>
<sequence>MVAKHELGRSGEQMAVDYLVARGMQILDRNWRCRYGELDVVARDRSELVVIEVKTRSGRRHGSAFESVTTDKLRRIRALAARWAQAQRLAAGPGNCIAFSAIRVDVVALERIGATYTIRHDRGVA</sequence>
<name>A0A919RD39_9ACTN</name>
<comment type="similarity">
    <text evidence="1 2">Belongs to the UPF0102 family.</text>
</comment>
<keyword evidence="4" id="KW-1185">Reference proteome</keyword>
<dbReference type="NCBIfam" id="NF009154">
    <property type="entry name" value="PRK12497.3-3"/>
    <property type="match status" value="1"/>
</dbReference>
<dbReference type="HAMAP" id="MF_00048">
    <property type="entry name" value="UPF0102"/>
    <property type="match status" value="1"/>
</dbReference>
<dbReference type="GO" id="GO:0003676">
    <property type="term" value="F:nucleic acid binding"/>
    <property type="evidence" value="ECO:0007669"/>
    <property type="project" value="InterPro"/>
</dbReference>
<dbReference type="SUPFAM" id="SSF52980">
    <property type="entry name" value="Restriction endonuclease-like"/>
    <property type="match status" value="1"/>
</dbReference>
<dbReference type="Gene3D" id="3.40.1350.10">
    <property type="match status" value="1"/>
</dbReference>